<evidence type="ECO:0000313" key="1">
    <source>
        <dbReference type="EMBL" id="KAJ8441822.1"/>
    </source>
</evidence>
<sequence length="248" mass="27517">MAKPPPNYDSSDSDYSASATLIRFDRPIPLLRRPLPASPTEDPNLGPYVLAFPNVQSFFSSLKFCESKLLEQCEAGVRIGCSITASNKCRPPWWKALFGKIDFRERSECEEREMAACLEGSKDKCANFAKEKCVGPFGWARVARGQRKLREKEVGRLISCVSGLGISKGNAAFETFLGDQLKSIPLLNLSYEIIANELSARVASGCLVVHYLSDLKLGRHKFSLLWEFLWASNSLFGPVPSAGLLQLY</sequence>
<organism evidence="1 2">
    <name type="scientific">Carnegiea gigantea</name>
    <dbReference type="NCBI Taxonomy" id="171969"/>
    <lineage>
        <taxon>Eukaryota</taxon>
        <taxon>Viridiplantae</taxon>
        <taxon>Streptophyta</taxon>
        <taxon>Embryophyta</taxon>
        <taxon>Tracheophyta</taxon>
        <taxon>Spermatophyta</taxon>
        <taxon>Magnoliopsida</taxon>
        <taxon>eudicotyledons</taxon>
        <taxon>Gunneridae</taxon>
        <taxon>Pentapetalae</taxon>
        <taxon>Caryophyllales</taxon>
        <taxon>Cactineae</taxon>
        <taxon>Cactaceae</taxon>
        <taxon>Cactoideae</taxon>
        <taxon>Echinocereeae</taxon>
        <taxon>Carnegiea</taxon>
    </lineage>
</organism>
<dbReference type="PANTHER" id="PTHR36773:SF1">
    <property type="entry name" value="EXPRESSED PROTEIN"/>
    <property type="match status" value="1"/>
</dbReference>
<name>A0A9Q1QGZ7_9CARY</name>
<dbReference type="AlphaFoldDB" id="A0A9Q1QGZ7"/>
<dbReference type="EMBL" id="JAKOGI010000153">
    <property type="protein sequence ID" value="KAJ8441822.1"/>
    <property type="molecule type" value="Genomic_DNA"/>
</dbReference>
<reference evidence="1" key="1">
    <citation type="submission" date="2022-04" db="EMBL/GenBank/DDBJ databases">
        <title>Carnegiea gigantea Genome sequencing and assembly v2.</title>
        <authorList>
            <person name="Copetti D."/>
            <person name="Sanderson M.J."/>
            <person name="Burquez A."/>
            <person name="Wojciechowski M.F."/>
        </authorList>
    </citation>
    <scope>NUCLEOTIDE SEQUENCE</scope>
    <source>
        <strain evidence="1">SGP5-SGP5p</strain>
        <tissue evidence="1">Aerial part</tissue>
    </source>
</reference>
<dbReference type="Proteomes" id="UP001153076">
    <property type="component" value="Unassembled WGS sequence"/>
</dbReference>
<dbReference type="OrthoDB" id="1928518at2759"/>
<dbReference type="GO" id="GO:0009536">
    <property type="term" value="C:plastid"/>
    <property type="evidence" value="ECO:0007669"/>
    <property type="project" value="TreeGrafter"/>
</dbReference>
<keyword evidence="2" id="KW-1185">Reference proteome</keyword>
<gene>
    <name evidence="1" type="ORF">Cgig2_021512</name>
</gene>
<comment type="caution">
    <text evidence="1">The sequence shown here is derived from an EMBL/GenBank/DDBJ whole genome shotgun (WGS) entry which is preliminary data.</text>
</comment>
<protein>
    <submittedName>
        <fullName evidence="1">Uncharacterized protein</fullName>
    </submittedName>
</protein>
<proteinExistence type="predicted"/>
<evidence type="ECO:0000313" key="2">
    <source>
        <dbReference type="Proteomes" id="UP001153076"/>
    </source>
</evidence>
<dbReference type="PANTHER" id="PTHR36773">
    <property type="entry name" value="EXPRESSED PROTEIN"/>
    <property type="match status" value="1"/>
</dbReference>
<accession>A0A9Q1QGZ7</accession>